<evidence type="ECO:0000256" key="1">
    <source>
        <dbReference type="ARBA" id="ARBA00010605"/>
    </source>
</evidence>
<dbReference type="Proteomes" id="UP000223071">
    <property type="component" value="Unassembled WGS sequence"/>
</dbReference>
<dbReference type="InterPro" id="IPR036791">
    <property type="entry name" value="Ribosomal_bL9_C_sf"/>
</dbReference>
<gene>
    <name evidence="7" type="primary">rplI</name>
    <name evidence="10" type="ORF">A9A59_0019</name>
</gene>
<dbReference type="InterPro" id="IPR036935">
    <property type="entry name" value="Ribosomal_bL9_N_sf"/>
</dbReference>
<dbReference type="GO" id="GO:0005840">
    <property type="term" value="C:ribosome"/>
    <property type="evidence" value="ECO:0007669"/>
    <property type="project" value="UniProtKB-KW"/>
</dbReference>
<feature type="domain" description="Ribosomal protein L9" evidence="8">
    <location>
        <begin position="1"/>
        <end position="45"/>
    </location>
</feature>
<dbReference type="InterPro" id="IPR020069">
    <property type="entry name" value="Ribosomal_bL9_C"/>
</dbReference>
<dbReference type="Gene3D" id="3.10.430.100">
    <property type="entry name" value="Ribosomal protein L9, C-terminal domain"/>
    <property type="match status" value="1"/>
</dbReference>
<comment type="caution">
    <text evidence="10">The sequence shown here is derived from an EMBL/GenBank/DDBJ whole genome shotgun (WGS) entry which is preliminary data.</text>
</comment>
<evidence type="ECO:0000313" key="10">
    <source>
        <dbReference type="EMBL" id="PFG72828.1"/>
    </source>
</evidence>
<comment type="function">
    <text evidence="7">Binds to the 23S rRNA.</text>
</comment>
<evidence type="ECO:0000259" key="8">
    <source>
        <dbReference type="Pfam" id="PF01281"/>
    </source>
</evidence>
<evidence type="ECO:0000259" key="9">
    <source>
        <dbReference type="Pfam" id="PF03948"/>
    </source>
</evidence>
<dbReference type="InterPro" id="IPR000244">
    <property type="entry name" value="Ribosomal_bL9"/>
</dbReference>
<protein>
    <recommendedName>
        <fullName evidence="6 7">Large ribosomal subunit protein bL9</fullName>
    </recommendedName>
</protein>
<reference evidence="10 11" key="1">
    <citation type="submission" date="2017-09" db="EMBL/GenBank/DDBJ databases">
        <title>Sequencing the genomes of two abundant thermophiles in Great Basin hot springs: Thermocrinis jamiesonii and novel Chloroflexi Thermoflexus hugenholtzii.</title>
        <authorList>
            <person name="Hedlund B."/>
        </authorList>
    </citation>
    <scope>NUCLEOTIDE SEQUENCE [LARGE SCALE GENOMIC DNA]</scope>
    <source>
        <strain evidence="10 11">G233</strain>
    </source>
</reference>
<keyword evidence="2 7" id="KW-0699">rRNA-binding</keyword>
<evidence type="ECO:0000256" key="6">
    <source>
        <dbReference type="ARBA" id="ARBA00035292"/>
    </source>
</evidence>
<keyword evidence="5 7" id="KW-0687">Ribonucleoprotein</keyword>
<dbReference type="Pfam" id="PF03948">
    <property type="entry name" value="Ribosomal_L9_C"/>
    <property type="match status" value="1"/>
</dbReference>
<organism evidence="10 11">
    <name type="scientific">Tepidiforma thermophila (strain KCTC 52669 / CGMCC 1.13589 / G233)</name>
    <dbReference type="NCBI Taxonomy" id="2761530"/>
    <lineage>
        <taxon>Bacteria</taxon>
        <taxon>Bacillati</taxon>
        <taxon>Chloroflexota</taxon>
        <taxon>Tepidiformia</taxon>
        <taxon>Tepidiformales</taxon>
        <taxon>Tepidiformaceae</taxon>
        <taxon>Tepidiforma</taxon>
    </lineage>
</organism>
<proteinExistence type="inferred from homology"/>
<evidence type="ECO:0000313" key="11">
    <source>
        <dbReference type="Proteomes" id="UP000223071"/>
    </source>
</evidence>
<comment type="similarity">
    <text evidence="1 7">Belongs to the bacterial ribosomal protein bL9 family.</text>
</comment>
<dbReference type="InterPro" id="IPR020070">
    <property type="entry name" value="Ribosomal_bL9_N"/>
</dbReference>
<dbReference type="InterPro" id="IPR009027">
    <property type="entry name" value="Ribosomal_bL9/RNase_H1_N"/>
</dbReference>
<dbReference type="AlphaFoldDB" id="A0A2A9HAR1"/>
<evidence type="ECO:0000256" key="4">
    <source>
        <dbReference type="ARBA" id="ARBA00022980"/>
    </source>
</evidence>
<dbReference type="RefSeq" id="WP_098502334.1">
    <property type="nucleotide sequence ID" value="NZ_PDJQ01000001.1"/>
</dbReference>
<name>A0A2A9HAR1_TEPT2</name>
<keyword evidence="4 7" id="KW-0689">Ribosomal protein</keyword>
<evidence type="ECO:0000256" key="3">
    <source>
        <dbReference type="ARBA" id="ARBA00022884"/>
    </source>
</evidence>
<dbReference type="GO" id="GO:0003735">
    <property type="term" value="F:structural constituent of ribosome"/>
    <property type="evidence" value="ECO:0007669"/>
    <property type="project" value="InterPro"/>
</dbReference>
<keyword evidence="3 7" id="KW-0694">RNA-binding</keyword>
<dbReference type="PANTHER" id="PTHR21368">
    <property type="entry name" value="50S RIBOSOMAL PROTEIN L9"/>
    <property type="match status" value="1"/>
</dbReference>
<evidence type="ECO:0000256" key="5">
    <source>
        <dbReference type="ARBA" id="ARBA00023274"/>
    </source>
</evidence>
<feature type="domain" description="Large ribosomal subunit protein bL9 C-terminal" evidence="9">
    <location>
        <begin position="63"/>
        <end position="146"/>
    </location>
</feature>
<dbReference type="GO" id="GO:1990904">
    <property type="term" value="C:ribonucleoprotein complex"/>
    <property type="evidence" value="ECO:0007669"/>
    <property type="project" value="UniProtKB-KW"/>
</dbReference>
<dbReference type="InterPro" id="IPR020594">
    <property type="entry name" value="Ribosomal_bL9_bac/chp"/>
</dbReference>
<dbReference type="SUPFAM" id="SSF55653">
    <property type="entry name" value="Ribosomal protein L9 C-domain"/>
    <property type="match status" value="1"/>
</dbReference>
<evidence type="ECO:0000256" key="7">
    <source>
        <dbReference type="HAMAP-Rule" id="MF_00503"/>
    </source>
</evidence>
<accession>A0A2A9HAR1</accession>
<dbReference type="GO" id="GO:0006412">
    <property type="term" value="P:translation"/>
    <property type="evidence" value="ECO:0007669"/>
    <property type="project" value="UniProtKB-UniRule"/>
</dbReference>
<dbReference type="HAMAP" id="MF_00503">
    <property type="entry name" value="Ribosomal_bL9"/>
    <property type="match status" value="1"/>
</dbReference>
<keyword evidence="11" id="KW-1185">Reference proteome</keyword>
<dbReference type="Pfam" id="PF01281">
    <property type="entry name" value="Ribosomal_L9_N"/>
    <property type="match status" value="1"/>
</dbReference>
<sequence length="173" mass="18675">MKVVFFEDVEGTAQAGEVKEVKNGFARNYLLPRGIAGPTTKENLRRANAIAQREARRQEKLDAEARAIAAKLENLVVSIEARVGETGRLFGSVTNRDVAAAIHAATGVELEHQQVLLPEPIRELGQRPVDIKFTRNVSVTVTVDVVPDAASKPVVEKLEAARAAEAPATESAE</sequence>
<dbReference type="Gene3D" id="3.40.5.10">
    <property type="entry name" value="Ribosomal protein L9, N-terminal domain"/>
    <property type="match status" value="1"/>
</dbReference>
<dbReference type="NCBIfam" id="TIGR00158">
    <property type="entry name" value="L9"/>
    <property type="match status" value="1"/>
</dbReference>
<evidence type="ECO:0000256" key="2">
    <source>
        <dbReference type="ARBA" id="ARBA00022730"/>
    </source>
</evidence>
<dbReference type="GO" id="GO:0019843">
    <property type="term" value="F:rRNA binding"/>
    <property type="evidence" value="ECO:0007669"/>
    <property type="project" value="UniProtKB-UniRule"/>
</dbReference>
<dbReference type="EMBL" id="PDJQ01000001">
    <property type="protein sequence ID" value="PFG72828.1"/>
    <property type="molecule type" value="Genomic_DNA"/>
</dbReference>
<dbReference type="SUPFAM" id="SSF55658">
    <property type="entry name" value="L9 N-domain-like"/>
    <property type="match status" value="1"/>
</dbReference>